<evidence type="ECO:0000313" key="1">
    <source>
        <dbReference type="EMBL" id="KAI4388210.1"/>
    </source>
</evidence>
<gene>
    <name evidence="1" type="ORF">MLD38_000561</name>
</gene>
<protein>
    <submittedName>
        <fullName evidence="1">Uncharacterized protein</fullName>
    </submittedName>
</protein>
<proteinExistence type="predicted"/>
<organism evidence="1 2">
    <name type="scientific">Melastoma candidum</name>
    <dbReference type="NCBI Taxonomy" id="119954"/>
    <lineage>
        <taxon>Eukaryota</taxon>
        <taxon>Viridiplantae</taxon>
        <taxon>Streptophyta</taxon>
        <taxon>Embryophyta</taxon>
        <taxon>Tracheophyta</taxon>
        <taxon>Spermatophyta</taxon>
        <taxon>Magnoliopsida</taxon>
        <taxon>eudicotyledons</taxon>
        <taxon>Gunneridae</taxon>
        <taxon>Pentapetalae</taxon>
        <taxon>rosids</taxon>
        <taxon>malvids</taxon>
        <taxon>Myrtales</taxon>
        <taxon>Melastomataceae</taxon>
        <taxon>Melastomatoideae</taxon>
        <taxon>Melastomateae</taxon>
        <taxon>Melastoma</taxon>
    </lineage>
</organism>
<comment type="caution">
    <text evidence="1">The sequence shown here is derived from an EMBL/GenBank/DDBJ whole genome shotgun (WGS) entry which is preliminary data.</text>
</comment>
<sequence length="97" mass="10326">MNPPEGAETVRERTGSSLDVHAASRVRCNRPGAEGEGKCNCSFGCAASLWVCCRLPMSMSCLNWVSGVVGVVQTALWGAEPDEHPRPLVRRQAGITG</sequence>
<evidence type="ECO:0000313" key="2">
    <source>
        <dbReference type="Proteomes" id="UP001057402"/>
    </source>
</evidence>
<reference evidence="2" key="1">
    <citation type="journal article" date="2023" name="Front. Plant Sci.">
        <title>Chromosomal-level genome assembly of Melastoma candidum provides insights into trichome evolution.</title>
        <authorList>
            <person name="Zhong Y."/>
            <person name="Wu W."/>
            <person name="Sun C."/>
            <person name="Zou P."/>
            <person name="Liu Y."/>
            <person name="Dai S."/>
            <person name="Zhou R."/>
        </authorList>
    </citation>
    <scope>NUCLEOTIDE SEQUENCE [LARGE SCALE GENOMIC DNA]</scope>
</reference>
<keyword evidence="2" id="KW-1185">Reference proteome</keyword>
<dbReference type="Proteomes" id="UP001057402">
    <property type="component" value="Chromosome 1"/>
</dbReference>
<accession>A0ACB9SAJ2</accession>
<name>A0ACB9SAJ2_9MYRT</name>
<dbReference type="EMBL" id="CM042880">
    <property type="protein sequence ID" value="KAI4388210.1"/>
    <property type="molecule type" value="Genomic_DNA"/>
</dbReference>